<dbReference type="InterPro" id="IPR032812">
    <property type="entry name" value="SbsA_Ig"/>
</dbReference>
<comment type="caution">
    <text evidence="4">The sequence shown here is derived from an EMBL/GenBank/DDBJ whole genome shotgun (WGS) entry which is preliminary data.</text>
</comment>
<dbReference type="RefSeq" id="WP_188384254.1">
    <property type="nucleotide sequence ID" value="NZ_BMEY01000007.1"/>
</dbReference>
<accession>A0A916RWN6</accession>
<keyword evidence="1" id="KW-0732">Signal</keyword>
<gene>
    <name evidence="4" type="ORF">GCM10008025_16930</name>
</gene>
<evidence type="ECO:0000313" key="4">
    <source>
        <dbReference type="EMBL" id="GGA73843.1"/>
    </source>
</evidence>
<dbReference type="Pfam" id="PF09826">
    <property type="entry name" value="Beta_propel"/>
    <property type="match status" value="1"/>
</dbReference>
<feature type="region of interest" description="Disordered" evidence="2">
    <location>
        <begin position="151"/>
        <end position="192"/>
    </location>
</feature>
<feature type="compositionally biased region" description="Polar residues" evidence="2">
    <location>
        <begin position="151"/>
        <end position="161"/>
    </location>
</feature>
<keyword evidence="5" id="KW-1185">Reference proteome</keyword>
<evidence type="ECO:0000256" key="2">
    <source>
        <dbReference type="SAM" id="MobiDB-lite"/>
    </source>
</evidence>
<reference evidence="4" key="1">
    <citation type="journal article" date="2014" name="Int. J. Syst. Evol. Microbiol.">
        <title>Complete genome sequence of Corynebacterium casei LMG S-19264T (=DSM 44701T), isolated from a smear-ripened cheese.</title>
        <authorList>
            <consortium name="US DOE Joint Genome Institute (JGI-PGF)"/>
            <person name="Walter F."/>
            <person name="Albersmeier A."/>
            <person name="Kalinowski J."/>
            <person name="Ruckert C."/>
        </authorList>
    </citation>
    <scope>NUCLEOTIDE SEQUENCE</scope>
    <source>
        <strain evidence="4">CGMCC 1.12408</strain>
    </source>
</reference>
<sequence>MYKRIGLISILLILAVWAIVFFSFSDKITAEIPSASSYVLNHKDLTVHFSESMDPTTFTDDTVIVKTKSGEKITVEMEWNDTFTILTLKAPDKGYETDEEYNISILKDVKTASGENLSKTFTHNFTAVAELPKIKDNKQLLTLLKERMEQNSNEKNSLFETSESADMDSGDDSAASGGGGGETSDTNIQVEGIDEADMIKTDGKSIFFVRDGDILITSTEKENSKLLSQIKVENFYPFEIYLHDNLLISIGQKSEPLRVEKDSEHDSDRIEMIIPEIYHGQTTVMLYDIKDPSNPKQIREVSLEGHYNSSRILDGYLYLIANQHPPYQILTEEEDMEVRPFIKDTAVSDESMPVDFDKMYFFPESKENQFLLLTSIDLKDMNKEANIETYLGASSQIYMSQNNLYIAIEKFKEIEESAESEVETNDTAVDMMIWLPRDVDTEITQFLIDSGKITYNASTLVNGTLINQFAMDERLDHFRVATTKGNTWDEEQLSTNNLYTFDMNLEPLGKIEGLAEGERIYSVRFMEDIAYIVTFKEVDPLFVIDLKDPTKPTVLGELKIPGFSNYLHPLDDNHVIGFGQDTKLVKEEGMKEPIVRTDGIKISVFDVSDPTNPIEKFTEVIGQSGSYSELLHNHKVLFKHPSKNIYGFPANLSETKKVVKDDITYEEWNVIFEGVLLYEIDAENGIKLVDTITHQGEFEEYPEWTSEIKRLVSVDDTIYTFSWDQMKVYDMNEKQILKTVQLPELIFNY</sequence>
<dbReference type="InterPro" id="IPR014755">
    <property type="entry name" value="Cu-Rt/internalin_Ig-like"/>
</dbReference>
<evidence type="ECO:0000313" key="5">
    <source>
        <dbReference type="Proteomes" id="UP000613512"/>
    </source>
</evidence>
<dbReference type="Pfam" id="PF13205">
    <property type="entry name" value="Big_5"/>
    <property type="match status" value="1"/>
</dbReference>
<proteinExistence type="predicted"/>
<dbReference type="InterPro" id="IPR019198">
    <property type="entry name" value="Beta_propeller_containing"/>
</dbReference>
<dbReference type="Proteomes" id="UP000613512">
    <property type="component" value="Unassembled WGS sequence"/>
</dbReference>
<evidence type="ECO:0000259" key="3">
    <source>
        <dbReference type="Pfam" id="PF13205"/>
    </source>
</evidence>
<dbReference type="AlphaFoldDB" id="A0A916RWN6"/>
<evidence type="ECO:0000256" key="1">
    <source>
        <dbReference type="ARBA" id="ARBA00022729"/>
    </source>
</evidence>
<protein>
    <recommendedName>
        <fullName evidence="3">SbsA Ig-like domain-containing protein</fullName>
    </recommendedName>
</protein>
<organism evidence="4 5">
    <name type="scientific">Ornithinibacillus halotolerans</name>
    <dbReference type="NCBI Taxonomy" id="1274357"/>
    <lineage>
        <taxon>Bacteria</taxon>
        <taxon>Bacillati</taxon>
        <taxon>Bacillota</taxon>
        <taxon>Bacilli</taxon>
        <taxon>Bacillales</taxon>
        <taxon>Bacillaceae</taxon>
        <taxon>Ornithinibacillus</taxon>
    </lineage>
</organism>
<reference evidence="4" key="2">
    <citation type="submission" date="2020-09" db="EMBL/GenBank/DDBJ databases">
        <authorList>
            <person name="Sun Q."/>
            <person name="Zhou Y."/>
        </authorList>
    </citation>
    <scope>NUCLEOTIDE SEQUENCE</scope>
    <source>
        <strain evidence="4">CGMCC 1.12408</strain>
    </source>
</reference>
<dbReference type="EMBL" id="BMEY01000007">
    <property type="protein sequence ID" value="GGA73843.1"/>
    <property type="molecule type" value="Genomic_DNA"/>
</dbReference>
<name>A0A916RWN6_9BACI</name>
<dbReference type="Gene3D" id="2.60.40.1220">
    <property type="match status" value="1"/>
</dbReference>
<feature type="domain" description="SbsA Ig-like" evidence="3">
    <location>
        <begin position="33"/>
        <end position="126"/>
    </location>
</feature>